<organism evidence="1 2">
    <name type="scientific">Liquidambar formosana</name>
    <name type="common">Formosan gum</name>
    <dbReference type="NCBI Taxonomy" id="63359"/>
    <lineage>
        <taxon>Eukaryota</taxon>
        <taxon>Viridiplantae</taxon>
        <taxon>Streptophyta</taxon>
        <taxon>Embryophyta</taxon>
        <taxon>Tracheophyta</taxon>
        <taxon>Spermatophyta</taxon>
        <taxon>Magnoliopsida</taxon>
        <taxon>eudicotyledons</taxon>
        <taxon>Gunneridae</taxon>
        <taxon>Pentapetalae</taxon>
        <taxon>Saxifragales</taxon>
        <taxon>Altingiaceae</taxon>
        <taxon>Liquidambar</taxon>
    </lineage>
</organism>
<proteinExistence type="predicted"/>
<comment type="caution">
    <text evidence="1">The sequence shown here is derived from an EMBL/GenBank/DDBJ whole genome shotgun (WGS) entry which is preliminary data.</text>
</comment>
<evidence type="ECO:0000313" key="2">
    <source>
        <dbReference type="Proteomes" id="UP001415857"/>
    </source>
</evidence>
<keyword evidence="2" id="KW-1185">Reference proteome</keyword>
<dbReference type="Proteomes" id="UP001415857">
    <property type="component" value="Unassembled WGS sequence"/>
</dbReference>
<dbReference type="EMBL" id="JBBPBK010000001">
    <property type="protein sequence ID" value="KAK9291798.1"/>
    <property type="molecule type" value="Genomic_DNA"/>
</dbReference>
<sequence>MHLINNAQLVSLGNRGAIVGIAYTSMNNGLVQGGGIQGGGIQGGEMGMVGLGTARVVAIATGSPMNQVMKDGKTTQAGKYHDILNSGIDFMELLSSLSTWLWPFEVLFVSFLDYF</sequence>
<evidence type="ECO:0000313" key="1">
    <source>
        <dbReference type="EMBL" id="KAK9291798.1"/>
    </source>
</evidence>
<accession>A0AAP0S674</accession>
<protein>
    <submittedName>
        <fullName evidence="1">Uncharacterized protein</fullName>
    </submittedName>
</protein>
<dbReference type="AlphaFoldDB" id="A0AAP0S674"/>
<name>A0AAP0S674_LIQFO</name>
<gene>
    <name evidence="1" type="ORF">L1049_019748</name>
</gene>
<reference evidence="1 2" key="1">
    <citation type="journal article" date="2024" name="Plant J.">
        <title>Genome sequences and population genomics reveal climatic adaptation and genomic divergence between two closely related sweetgum species.</title>
        <authorList>
            <person name="Xu W.Q."/>
            <person name="Ren C.Q."/>
            <person name="Zhang X.Y."/>
            <person name="Comes H.P."/>
            <person name="Liu X.H."/>
            <person name="Li Y.G."/>
            <person name="Kettle C.J."/>
            <person name="Jalonen R."/>
            <person name="Gaisberger H."/>
            <person name="Ma Y.Z."/>
            <person name="Qiu Y.X."/>
        </authorList>
    </citation>
    <scope>NUCLEOTIDE SEQUENCE [LARGE SCALE GENOMIC DNA]</scope>
    <source>
        <strain evidence="1">Hangzhou</strain>
    </source>
</reference>